<comment type="caution">
    <text evidence="2">The sequence shown here is derived from an EMBL/GenBank/DDBJ whole genome shotgun (WGS) entry which is preliminary data.</text>
</comment>
<feature type="transmembrane region" description="Helical" evidence="1">
    <location>
        <begin position="110"/>
        <end position="128"/>
    </location>
</feature>
<dbReference type="AlphaFoldDB" id="A0A0A0HL02"/>
<dbReference type="STRING" id="215743.ROSMUCSMR3_02630"/>
<keyword evidence="1" id="KW-1133">Transmembrane helix</keyword>
<accession>A0A0A0HL02</accession>
<reference evidence="2 3" key="1">
    <citation type="submission" date="2013-01" db="EMBL/GenBank/DDBJ databases">
        <authorList>
            <person name="Fiebig A."/>
            <person name="Goeker M."/>
            <person name="Klenk H.-P.P."/>
        </authorList>
    </citation>
    <scope>NUCLEOTIDE SEQUENCE [LARGE SCALE GENOMIC DNA]</scope>
    <source>
        <strain evidence="2 3">DSM 17069</strain>
    </source>
</reference>
<gene>
    <name evidence="2" type="ORF">rosmuc_02638</name>
</gene>
<keyword evidence="1" id="KW-0472">Membrane</keyword>
<dbReference type="eggNOG" id="ENOG502Z8FB">
    <property type="taxonomic scope" value="Bacteria"/>
</dbReference>
<dbReference type="OrthoDB" id="7822309at2"/>
<dbReference type="HOGENOM" id="CLU_823572_0_0_5"/>
<organism evidence="2 3">
    <name type="scientific">Roseovarius mucosus DSM 17069</name>
    <dbReference type="NCBI Taxonomy" id="1288298"/>
    <lineage>
        <taxon>Bacteria</taxon>
        <taxon>Pseudomonadati</taxon>
        <taxon>Pseudomonadota</taxon>
        <taxon>Alphaproteobacteria</taxon>
        <taxon>Rhodobacterales</taxon>
        <taxon>Roseobacteraceae</taxon>
        <taxon>Roseovarius</taxon>
    </lineage>
</organism>
<evidence type="ECO:0000313" key="2">
    <source>
        <dbReference type="EMBL" id="KGM87324.1"/>
    </source>
</evidence>
<dbReference type="PATRIC" id="fig|1288298.3.peg.2653"/>
<dbReference type="RefSeq" id="WP_037274260.1">
    <property type="nucleotide sequence ID" value="NZ_KN293981.1"/>
</dbReference>
<evidence type="ECO:0000256" key="1">
    <source>
        <dbReference type="SAM" id="Phobius"/>
    </source>
</evidence>
<protein>
    <submittedName>
        <fullName evidence="2">Uncharacterized protein</fullName>
    </submittedName>
</protein>
<keyword evidence="1" id="KW-0812">Transmembrane</keyword>
<dbReference type="Proteomes" id="UP000030021">
    <property type="component" value="Unassembled WGS sequence"/>
</dbReference>
<proteinExistence type="predicted"/>
<name>A0A0A0HL02_9RHOB</name>
<evidence type="ECO:0000313" key="3">
    <source>
        <dbReference type="Proteomes" id="UP000030021"/>
    </source>
</evidence>
<sequence length="345" mass="36864">MKKTALTRYQRLEAAGLWRANPDAQRVDVIVSVGEATLTITDMRERVQAHWSIAAVARTNPGQNPAIYHPDGDPGETLELAEDEAEMIAAIETLRGAVARQRPKPGRLRLFGMLASVAAVAALVLFWLPGAARQHALEVVPMVKRAEIGRALLGHLQRVTGPVCEGPGGATALAQLARRLPSRAGSTAEFLVVRGGIEGALRLPGGAVLINTDLVEDHDEPDVVAGHIIAAYLRAEAHDPLSKLLEEGGLSATLRLLATGLLPDDVLRAHAESLMRDPPEAVAPETMLAGFAHWQVRARPYAYAVDITGETTVALIEADPYADKAPPPPLLSDADWLRLQEICGG</sequence>
<dbReference type="EMBL" id="AONH01000014">
    <property type="protein sequence ID" value="KGM87324.1"/>
    <property type="molecule type" value="Genomic_DNA"/>
</dbReference>